<dbReference type="Proteomes" id="UP001162162">
    <property type="component" value="Unassembled WGS sequence"/>
</dbReference>
<dbReference type="GO" id="GO:0008160">
    <property type="term" value="F:protein tyrosine phosphatase activator activity"/>
    <property type="evidence" value="ECO:0007669"/>
    <property type="project" value="TreeGrafter"/>
</dbReference>
<dbReference type="Pfam" id="PF03095">
    <property type="entry name" value="PTPA"/>
    <property type="match status" value="1"/>
</dbReference>
<protein>
    <recommendedName>
        <fullName evidence="2 4">Serine/threonine-protein phosphatase 2A activator</fullName>
        <ecNumber evidence="4">5.2.1.8</ecNumber>
    </recommendedName>
    <alternativeName>
        <fullName evidence="3 4">Phosphotyrosyl phosphatase activator</fullName>
    </alternativeName>
</protein>
<accession>A0AAV8X5W8</accession>
<dbReference type="EC" id="5.2.1.8" evidence="4"/>
<evidence type="ECO:0000256" key="1">
    <source>
        <dbReference type="ARBA" id="ARBA00011019"/>
    </source>
</evidence>
<dbReference type="GO" id="GO:0005634">
    <property type="term" value="C:nucleus"/>
    <property type="evidence" value="ECO:0007669"/>
    <property type="project" value="TreeGrafter"/>
</dbReference>
<gene>
    <name evidence="5" type="ORF">NQ318_010883</name>
</gene>
<keyword evidence="4" id="KW-0963">Cytoplasm</keyword>
<name>A0AAV8X5W8_9CUCU</name>
<keyword evidence="6" id="KW-1185">Reference proteome</keyword>
<dbReference type="GO" id="GO:0005737">
    <property type="term" value="C:cytoplasm"/>
    <property type="evidence" value="ECO:0007669"/>
    <property type="project" value="UniProtKB-SubCell"/>
</dbReference>
<dbReference type="PANTHER" id="PTHR10012:SF0">
    <property type="entry name" value="SERINE_THREONINE-PROTEIN PHOSPHATASE 2A ACTIVATOR"/>
    <property type="match status" value="1"/>
</dbReference>
<comment type="caution">
    <text evidence="5">The sequence shown here is derived from an EMBL/GenBank/DDBJ whole genome shotgun (WGS) entry which is preliminary data.</text>
</comment>
<keyword evidence="4" id="KW-0413">Isomerase</keyword>
<comment type="catalytic activity">
    <reaction evidence="4">
        <text>[protein]-peptidylproline (omega=180) = [protein]-peptidylproline (omega=0)</text>
        <dbReference type="Rhea" id="RHEA:16237"/>
        <dbReference type="Rhea" id="RHEA-COMP:10747"/>
        <dbReference type="Rhea" id="RHEA-COMP:10748"/>
        <dbReference type="ChEBI" id="CHEBI:83833"/>
        <dbReference type="ChEBI" id="CHEBI:83834"/>
        <dbReference type="EC" id="5.2.1.8"/>
    </reaction>
</comment>
<dbReference type="GO" id="GO:0000159">
    <property type="term" value="C:protein phosphatase type 2A complex"/>
    <property type="evidence" value="ECO:0007669"/>
    <property type="project" value="TreeGrafter"/>
</dbReference>
<sequence>MSVEKKTVDEDHVFITPVKLIKTIEDMQQWDKSEAYFEYLGFILAINESVKGKKGQDSKAWKRLKAKATEVLNQLTEADFQHCFQQWNGVKIAQGVVLLMKDVLFIKEARTVLQEVLPENMYRAIPEIIIYMIGFLTESDQTATACKVFVRYLEVAGNYK</sequence>
<evidence type="ECO:0000256" key="3">
    <source>
        <dbReference type="ARBA" id="ARBA00044820"/>
    </source>
</evidence>
<evidence type="ECO:0000256" key="4">
    <source>
        <dbReference type="RuleBase" id="RU361210"/>
    </source>
</evidence>
<comment type="similarity">
    <text evidence="1 4">Belongs to the PTPA-type PPIase family.</text>
</comment>
<dbReference type="AlphaFoldDB" id="A0AAV8X5W8"/>
<proteinExistence type="inferred from homology"/>
<dbReference type="GO" id="GO:0003755">
    <property type="term" value="F:peptidyl-prolyl cis-trans isomerase activity"/>
    <property type="evidence" value="ECO:0007669"/>
    <property type="project" value="UniProtKB-KW"/>
</dbReference>
<comment type="function">
    <text evidence="4">PPIases accelerate the folding of proteins. It catalyzes the cis-trans isomerization of proline imidic peptide bonds in oligopeptides.</text>
</comment>
<dbReference type="EMBL" id="JAPWTK010001097">
    <property type="protein sequence ID" value="KAJ8934100.1"/>
    <property type="molecule type" value="Genomic_DNA"/>
</dbReference>
<dbReference type="InterPro" id="IPR004327">
    <property type="entry name" value="Phstyr_phstse_ac"/>
</dbReference>
<dbReference type="GO" id="GO:0007052">
    <property type="term" value="P:mitotic spindle organization"/>
    <property type="evidence" value="ECO:0007669"/>
    <property type="project" value="TreeGrafter"/>
</dbReference>
<dbReference type="PANTHER" id="PTHR10012">
    <property type="entry name" value="SERINE/THREONINE-PROTEIN PHOSPHATASE 2A REGULATORY SUBUNIT B"/>
    <property type="match status" value="1"/>
</dbReference>
<reference evidence="5" key="1">
    <citation type="journal article" date="2023" name="Insect Mol. Biol.">
        <title>Genome sequencing provides insights into the evolution of gene families encoding plant cell wall-degrading enzymes in longhorned beetles.</title>
        <authorList>
            <person name="Shin N.R."/>
            <person name="Okamura Y."/>
            <person name="Kirsch R."/>
            <person name="Pauchet Y."/>
        </authorList>
    </citation>
    <scope>NUCLEOTIDE SEQUENCE</scope>
    <source>
        <strain evidence="5">AMC_N1</strain>
    </source>
</reference>
<keyword evidence="4" id="KW-0697">Rotamase</keyword>
<dbReference type="SUPFAM" id="SSF140984">
    <property type="entry name" value="PTPA-like"/>
    <property type="match status" value="1"/>
</dbReference>
<evidence type="ECO:0000313" key="5">
    <source>
        <dbReference type="EMBL" id="KAJ8934100.1"/>
    </source>
</evidence>
<dbReference type="InterPro" id="IPR037218">
    <property type="entry name" value="PTPA_sf"/>
</dbReference>
<evidence type="ECO:0000313" key="6">
    <source>
        <dbReference type="Proteomes" id="UP001162162"/>
    </source>
</evidence>
<organism evidence="5 6">
    <name type="scientific">Aromia moschata</name>
    <dbReference type="NCBI Taxonomy" id="1265417"/>
    <lineage>
        <taxon>Eukaryota</taxon>
        <taxon>Metazoa</taxon>
        <taxon>Ecdysozoa</taxon>
        <taxon>Arthropoda</taxon>
        <taxon>Hexapoda</taxon>
        <taxon>Insecta</taxon>
        <taxon>Pterygota</taxon>
        <taxon>Neoptera</taxon>
        <taxon>Endopterygota</taxon>
        <taxon>Coleoptera</taxon>
        <taxon>Polyphaga</taxon>
        <taxon>Cucujiformia</taxon>
        <taxon>Chrysomeloidea</taxon>
        <taxon>Cerambycidae</taxon>
        <taxon>Cerambycinae</taxon>
        <taxon>Callichromatini</taxon>
        <taxon>Aromia</taxon>
    </lineage>
</organism>
<comment type="subcellular location">
    <subcellularLocation>
        <location evidence="4">Cytoplasm</location>
    </subcellularLocation>
</comment>
<evidence type="ECO:0000256" key="2">
    <source>
        <dbReference type="ARBA" id="ARBA00044786"/>
    </source>
</evidence>